<dbReference type="PANTHER" id="PTHR30289">
    <property type="entry name" value="UNCHARACTERIZED PROTEIN YBCL-RELATED"/>
    <property type="match status" value="1"/>
</dbReference>
<reference evidence="1 2" key="1">
    <citation type="journal article" date="2022" name="bioRxiv">
        <title>Ecology and evolution of chlamydial symbionts of arthropods.</title>
        <authorList>
            <person name="Halter T."/>
            <person name="Koestlbacher S."/>
            <person name="Collingro A."/>
            <person name="Sixt B.S."/>
            <person name="Toenshoff E.R."/>
            <person name="Hendrickx F."/>
            <person name="Kostanjsek R."/>
            <person name="Horn M."/>
        </authorList>
    </citation>
    <scope>NUCLEOTIDE SEQUENCE [LARGE SCALE GENOMIC DNA]</scope>
    <source>
        <strain evidence="1">W744xW776</strain>
    </source>
</reference>
<dbReference type="CDD" id="cd00865">
    <property type="entry name" value="PEBP_bact_arch"/>
    <property type="match status" value="1"/>
</dbReference>
<accession>A0ABX8V4S6</accession>
<evidence type="ECO:0000313" key="2">
    <source>
        <dbReference type="Proteomes" id="UP000826014"/>
    </source>
</evidence>
<keyword evidence="2" id="KW-1185">Reference proteome</keyword>
<dbReference type="RefSeq" id="WP_215216411.1">
    <property type="nucleotide sequence ID" value="NZ_CP075587.1"/>
</dbReference>
<sequence>MQLLSPAFNHMESIPLEYSCNGNDINPELIIKEVPSQAKSLVLIMDDPDVPPSIRKDCMWDHWVVFNIPPTTTHIPKDGVPQGIIGKNTGGTLCYQGPCPPDREHRYFFKLYALDCELDLAEGASKSQVEQAMQGHIIAQAELVGKYKQYIDN</sequence>
<dbReference type="NCBIfam" id="TIGR00481">
    <property type="entry name" value="YbhB/YbcL family Raf kinase inhibitor-like protein"/>
    <property type="match status" value="1"/>
</dbReference>
<dbReference type="InterPro" id="IPR036610">
    <property type="entry name" value="PEBP-like_sf"/>
</dbReference>
<name>A0ABX8V4S6_9BACT</name>
<organism evidence="1 2">
    <name type="scientific">Candidatus Rhabdochlamydia oedothoracis</name>
    <dbReference type="NCBI Taxonomy" id="2720720"/>
    <lineage>
        <taxon>Bacteria</taxon>
        <taxon>Pseudomonadati</taxon>
        <taxon>Chlamydiota</taxon>
        <taxon>Chlamydiia</taxon>
        <taxon>Parachlamydiales</taxon>
        <taxon>Candidatus Rhabdochlamydiaceae</taxon>
        <taxon>Candidatus Rhabdochlamydia</taxon>
    </lineage>
</organism>
<dbReference type="EMBL" id="CP075587">
    <property type="protein sequence ID" value="QYF48038.1"/>
    <property type="molecule type" value="Genomic_DNA"/>
</dbReference>
<protein>
    <submittedName>
        <fullName evidence="1">UPF0098 protein</fullName>
    </submittedName>
</protein>
<dbReference type="Proteomes" id="UP000826014">
    <property type="component" value="Chromosome"/>
</dbReference>
<dbReference type="PANTHER" id="PTHR30289:SF1">
    <property type="entry name" value="PEBP (PHOSPHATIDYLETHANOLAMINE-BINDING PROTEIN) FAMILY PROTEIN"/>
    <property type="match status" value="1"/>
</dbReference>
<dbReference type="SUPFAM" id="SSF49777">
    <property type="entry name" value="PEBP-like"/>
    <property type="match status" value="1"/>
</dbReference>
<dbReference type="Gene3D" id="3.90.280.10">
    <property type="entry name" value="PEBP-like"/>
    <property type="match status" value="1"/>
</dbReference>
<dbReference type="Pfam" id="PF01161">
    <property type="entry name" value="PBP"/>
    <property type="match status" value="1"/>
</dbReference>
<gene>
    <name evidence="1" type="ORF">RHABOEDO_000128</name>
</gene>
<dbReference type="InterPro" id="IPR005247">
    <property type="entry name" value="YbhB_YbcL/LppC-like"/>
</dbReference>
<dbReference type="InterPro" id="IPR008914">
    <property type="entry name" value="PEBP"/>
</dbReference>
<proteinExistence type="predicted"/>
<evidence type="ECO:0000313" key="1">
    <source>
        <dbReference type="EMBL" id="QYF48038.1"/>
    </source>
</evidence>